<dbReference type="PANTHER" id="PTHR12484">
    <property type="entry name" value="B-LYMPHOCYTE ANTIGEN-RELATED"/>
    <property type="match status" value="1"/>
</dbReference>
<dbReference type="InterPro" id="IPR035979">
    <property type="entry name" value="RBD_domain_sf"/>
</dbReference>
<dbReference type="OrthoDB" id="1918237at2759"/>
<dbReference type="Pfam" id="PF25015">
    <property type="entry name" value="RBD_AKAP-17A"/>
    <property type="match status" value="1"/>
</dbReference>
<proteinExistence type="predicted"/>
<organism evidence="1">
    <name type="scientific">Aphanomyces stellatus</name>
    <dbReference type="NCBI Taxonomy" id="120398"/>
    <lineage>
        <taxon>Eukaryota</taxon>
        <taxon>Sar</taxon>
        <taxon>Stramenopiles</taxon>
        <taxon>Oomycota</taxon>
        <taxon>Saprolegniomycetes</taxon>
        <taxon>Saprolegniales</taxon>
        <taxon>Verrucalvaceae</taxon>
        <taxon>Aphanomyces</taxon>
    </lineage>
</organism>
<dbReference type="AlphaFoldDB" id="A0A6A4YCV9"/>
<dbReference type="EMBL" id="VJMH01005538">
    <property type="protein sequence ID" value="KAF0694791.1"/>
    <property type="molecule type" value="Genomic_DNA"/>
</dbReference>
<dbReference type="PANTHER" id="PTHR12484:SF4">
    <property type="entry name" value="A-KINASE ANCHOR PROTEIN 17A"/>
    <property type="match status" value="1"/>
</dbReference>
<gene>
    <name evidence="1" type="ORF">As57867_014261</name>
</gene>
<sequence length="541" mass="58984">MESKQGDEFELQWGPNGLVVRHAFVCDVTLRPGKGSSKTSVSFWEAKTMLDALGVHFDHARAISKNQDPLLVVRLFFFKRSAYESAYATVSGQPNHSVFHQGNSVDIQIAQIESSTAPLPSVAPGFDQKMKGARPDTIHVKGLPAKWFDVNTSSFLDDSIDAPTANGAIYMQDDHVLHRLFNQFGPLSAIEVLPPAADADAESLVSTSQFDVYVQFKDYASLRNAMSALAGRVLCHASHVKALFSLDVHVDTSEYLSDASIRRRRFAREQRVHDAQAKAAQAEAAEKERLASIEDATAQVAPLQAELEALARRLDDELDLSSLPELTEAKTLWSVLDATPTTDAVRAVRAAIDAATKQIDYAVYVKDEQAVKAKRTTWKKHVEKSAEASEAKLVGLQARLEETKATFGDHCDHPAVIADLKAANEALAVGAKSAIPMVCDSLAKAVDDADVQRYLDKLSDDVDEASYMVDAVVARLNVLEEYYKAERAVKGMANPEAFHAMDRLHAIEQEWGASTDELKAKITAVSALVGAVDRAAALVAR</sequence>
<protein>
    <submittedName>
        <fullName evidence="1">Uncharacterized protein</fullName>
    </submittedName>
</protein>
<dbReference type="SUPFAM" id="SSF54928">
    <property type="entry name" value="RNA-binding domain, RBD"/>
    <property type="match status" value="1"/>
</dbReference>
<dbReference type="GO" id="GO:0003676">
    <property type="term" value="F:nucleic acid binding"/>
    <property type="evidence" value="ECO:0007669"/>
    <property type="project" value="InterPro"/>
</dbReference>
<feature type="non-terminal residue" evidence="1">
    <location>
        <position position="541"/>
    </location>
</feature>
<reference evidence="1" key="1">
    <citation type="submission" date="2019-06" db="EMBL/GenBank/DDBJ databases">
        <title>Genomics analysis of Aphanomyces spp. identifies a new class of oomycete effector associated with host adaptation.</title>
        <authorList>
            <person name="Gaulin E."/>
        </authorList>
    </citation>
    <scope>NUCLEOTIDE SEQUENCE</scope>
    <source>
        <strain evidence="1">CBS 578.67</strain>
    </source>
</reference>
<comment type="caution">
    <text evidence="1">The sequence shown here is derived from an EMBL/GenBank/DDBJ whole genome shotgun (WGS) entry which is preliminary data.</text>
</comment>
<evidence type="ECO:0000313" key="1">
    <source>
        <dbReference type="EMBL" id="KAF0694791.1"/>
    </source>
</evidence>
<name>A0A6A4YCV9_9STRA</name>
<accession>A0A6A4YCV9</accession>
<dbReference type="InterPro" id="IPR056852">
    <property type="entry name" value="AK17A/B"/>
</dbReference>